<accession>A0A3M6CYW2</accession>
<gene>
    <name evidence="6" type="ORF">ALP10_05147</name>
</gene>
<keyword evidence="5 6" id="KW-0456">Lyase</keyword>
<dbReference type="Proteomes" id="UP000279173">
    <property type="component" value="Unassembled WGS sequence"/>
</dbReference>
<dbReference type="Pfam" id="PF03536">
    <property type="entry name" value="VRP3"/>
    <property type="match status" value="1"/>
</dbReference>
<keyword evidence="4" id="KW-0843">Virulence</keyword>
<comment type="caution">
    <text evidence="6">The sequence shown here is derived from an EMBL/GenBank/DDBJ whole genome shotgun (WGS) entry which is preliminary data.</text>
</comment>
<evidence type="ECO:0000313" key="7">
    <source>
        <dbReference type="Proteomes" id="UP000279173"/>
    </source>
</evidence>
<evidence type="ECO:0000256" key="1">
    <source>
        <dbReference type="ARBA" id="ARBA00004613"/>
    </source>
</evidence>
<evidence type="ECO:0000256" key="3">
    <source>
        <dbReference type="ARBA" id="ARBA00022525"/>
    </source>
</evidence>
<evidence type="ECO:0000256" key="5">
    <source>
        <dbReference type="ARBA" id="ARBA00023239"/>
    </source>
</evidence>
<name>A0A3M6CYW2_9PSED</name>
<organism evidence="6 7">
    <name type="scientific">Pseudomonas syringae pv. helianthi</name>
    <dbReference type="NCBI Taxonomy" id="251654"/>
    <lineage>
        <taxon>Bacteria</taxon>
        <taxon>Pseudomonadati</taxon>
        <taxon>Pseudomonadota</taxon>
        <taxon>Gammaproteobacteria</taxon>
        <taxon>Pseudomonadales</taxon>
        <taxon>Pseudomonadaceae</taxon>
        <taxon>Pseudomonas</taxon>
    </lineage>
</organism>
<comment type="similarity">
    <text evidence="2">Belongs to the phosphothreonine lyase family.</text>
</comment>
<proteinExistence type="inferred from homology"/>
<dbReference type="InterPro" id="IPR038498">
    <property type="entry name" value="OspF/SpvC_sf"/>
</dbReference>
<protein>
    <submittedName>
        <fullName evidence="6">Type III effector phosphothreonine lyase</fullName>
    </submittedName>
</protein>
<dbReference type="AlphaFoldDB" id="A0A3M6CYW2"/>
<evidence type="ECO:0000256" key="4">
    <source>
        <dbReference type="ARBA" id="ARBA00023026"/>
    </source>
</evidence>
<dbReference type="Gene3D" id="3.30.2430.10">
    <property type="entry name" value="phosphothreonine lyase"/>
    <property type="match status" value="1"/>
</dbReference>
<dbReference type="InterPro" id="IPR003519">
    <property type="entry name" value="OspF/SpvC"/>
</dbReference>
<dbReference type="GO" id="GO:0005576">
    <property type="term" value="C:extracellular region"/>
    <property type="evidence" value="ECO:0007669"/>
    <property type="project" value="UniProtKB-SubCell"/>
</dbReference>
<evidence type="ECO:0000313" key="6">
    <source>
        <dbReference type="EMBL" id="RMV49025.1"/>
    </source>
</evidence>
<evidence type="ECO:0000256" key="2">
    <source>
        <dbReference type="ARBA" id="ARBA00009168"/>
    </source>
</evidence>
<dbReference type="GO" id="GO:0016829">
    <property type="term" value="F:lyase activity"/>
    <property type="evidence" value="ECO:0007669"/>
    <property type="project" value="UniProtKB-KW"/>
</dbReference>
<comment type="subcellular location">
    <subcellularLocation>
        <location evidence="1">Secreted</location>
    </subcellularLocation>
</comment>
<sequence length="298" mass="32810">MQCYQHRGGRREATASPPLLFICLKKQVIKAMAVTKPMLNLKLNTQLTPPAVKKDTSAELSRLNPGEVRANTQTRFALNHRAPTYAVAQRARGENHGGWTVFNISRATGTDLFIHMDRREPKSKGDFAGDKFHLSVAPGHVASAFDAIGKLLQADDSPVDRWKVTDMNSVQTHSSAEQARVTQGAQFTLYAKPDRADNTYSPQYMGKMRGMISSIEHALRAAGVAQSRHRPASDVAPGHWAYASYRNEHRSERAGSASQVNELQTEPFFQLVSLPDMAASPAMPNAGSHSLLPPPWTR</sequence>
<keyword evidence="3" id="KW-0964">Secreted</keyword>
<reference evidence="6 7" key="1">
    <citation type="submission" date="2018-08" db="EMBL/GenBank/DDBJ databases">
        <title>Recombination of ecologically and evolutionarily significant loci maintains genetic cohesion in the Pseudomonas syringae species complex.</title>
        <authorList>
            <person name="Dillon M."/>
            <person name="Thakur S."/>
            <person name="Almeida R.N.D."/>
            <person name="Weir B.S."/>
            <person name="Guttman D.S."/>
        </authorList>
    </citation>
    <scope>NUCLEOTIDE SEQUENCE [LARGE SCALE GENOMIC DNA]</scope>
    <source>
        <strain evidence="6 7">ICMP 3263</strain>
    </source>
</reference>
<dbReference type="EMBL" id="RBUT01000064">
    <property type="protein sequence ID" value="RMV49025.1"/>
    <property type="molecule type" value="Genomic_DNA"/>
</dbReference>